<dbReference type="Gene3D" id="3.30.420.40">
    <property type="match status" value="1"/>
</dbReference>
<dbReference type="GO" id="GO:0016301">
    <property type="term" value="F:kinase activity"/>
    <property type="evidence" value="ECO:0007669"/>
    <property type="project" value="UniProtKB-KW"/>
</dbReference>
<dbReference type="Pfam" id="PF02782">
    <property type="entry name" value="FGGY_C"/>
    <property type="match status" value="1"/>
</dbReference>
<evidence type="ECO:0000313" key="4">
    <source>
        <dbReference type="EMBL" id="GAI09388.1"/>
    </source>
</evidence>
<feature type="domain" description="Carbohydrate kinase FGGY C-terminal" evidence="3">
    <location>
        <begin position="14"/>
        <end position="79"/>
    </location>
</feature>
<keyword evidence="2" id="KW-0418">Kinase</keyword>
<proteinExistence type="predicted"/>
<evidence type="ECO:0000256" key="1">
    <source>
        <dbReference type="ARBA" id="ARBA00022679"/>
    </source>
</evidence>
<dbReference type="GO" id="GO:0005975">
    <property type="term" value="P:carbohydrate metabolic process"/>
    <property type="evidence" value="ECO:0007669"/>
    <property type="project" value="InterPro"/>
</dbReference>
<reference evidence="4" key="1">
    <citation type="journal article" date="2014" name="Front. Microbiol.">
        <title>High frequency of phylogenetically diverse reductive dehalogenase-homologous genes in deep subseafloor sedimentary metagenomes.</title>
        <authorList>
            <person name="Kawai M."/>
            <person name="Futagami T."/>
            <person name="Toyoda A."/>
            <person name="Takaki Y."/>
            <person name="Nishi S."/>
            <person name="Hori S."/>
            <person name="Arai W."/>
            <person name="Tsubouchi T."/>
            <person name="Morono Y."/>
            <person name="Uchiyama I."/>
            <person name="Ito T."/>
            <person name="Fujiyama A."/>
            <person name="Inagaki F."/>
            <person name="Takami H."/>
        </authorList>
    </citation>
    <scope>NUCLEOTIDE SEQUENCE</scope>
    <source>
        <strain evidence="4">Expedition CK06-06</strain>
    </source>
</reference>
<dbReference type="EMBL" id="BARV01010209">
    <property type="protein sequence ID" value="GAI09388.1"/>
    <property type="molecule type" value="Genomic_DNA"/>
</dbReference>
<sequence>MNSDGPPDEVYEYLDEIAAGVPAGSNRLIFTPWLNGERTPVDDATVRGGLHNLSLTTTTDHIIRAFFEGVAYNSRWALKYVEAIKSGSNLDY</sequence>
<protein>
    <recommendedName>
        <fullName evidence="3">Carbohydrate kinase FGGY C-terminal domain-containing protein</fullName>
    </recommendedName>
</protein>
<dbReference type="PANTHER" id="PTHR43095">
    <property type="entry name" value="SUGAR KINASE"/>
    <property type="match status" value="1"/>
</dbReference>
<gene>
    <name evidence="4" type="ORF">S06H3_19845</name>
</gene>
<dbReference type="InterPro" id="IPR018485">
    <property type="entry name" value="FGGY_C"/>
</dbReference>
<evidence type="ECO:0000256" key="2">
    <source>
        <dbReference type="ARBA" id="ARBA00022777"/>
    </source>
</evidence>
<dbReference type="AlphaFoldDB" id="X1KRS4"/>
<evidence type="ECO:0000259" key="3">
    <source>
        <dbReference type="Pfam" id="PF02782"/>
    </source>
</evidence>
<keyword evidence="1" id="KW-0808">Transferase</keyword>
<dbReference type="InterPro" id="IPR050406">
    <property type="entry name" value="FGGY_Carb_Kinase"/>
</dbReference>
<dbReference type="PANTHER" id="PTHR43095:SF5">
    <property type="entry name" value="XYLULOSE KINASE"/>
    <property type="match status" value="1"/>
</dbReference>
<organism evidence="4">
    <name type="scientific">marine sediment metagenome</name>
    <dbReference type="NCBI Taxonomy" id="412755"/>
    <lineage>
        <taxon>unclassified sequences</taxon>
        <taxon>metagenomes</taxon>
        <taxon>ecological metagenomes</taxon>
    </lineage>
</organism>
<comment type="caution">
    <text evidence="4">The sequence shown here is derived from an EMBL/GenBank/DDBJ whole genome shotgun (WGS) entry which is preliminary data.</text>
</comment>
<name>X1KRS4_9ZZZZ</name>
<dbReference type="InterPro" id="IPR043129">
    <property type="entry name" value="ATPase_NBD"/>
</dbReference>
<accession>X1KRS4</accession>
<dbReference type="SUPFAM" id="SSF53067">
    <property type="entry name" value="Actin-like ATPase domain"/>
    <property type="match status" value="1"/>
</dbReference>